<proteinExistence type="predicted"/>
<keyword evidence="1" id="KW-1133">Transmembrane helix</keyword>
<evidence type="ECO:0000313" key="2">
    <source>
        <dbReference type="EMBL" id="EDS35429.1"/>
    </source>
</evidence>
<dbReference type="Proteomes" id="UP000002320">
    <property type="component" value="Unassembled WGS sequence"/>
</dbReference>
<evidence type="ECO:0000313" key="4">
    <source>
        <dbReference type="Proteomes" id="UP000002320"/>
    </source>
</evidence>
<dbReference type="EMBL" id="DS232119">
    <property type="protein sequence ID" value="EDS35429.1"/>
    <property type="molecule type" value="Genomic_DNA"/>
</dbReference>
<dbReference type="InParanoid" id="B0WV90"/>
<evidence type="ECO:0000256" key="1">
    <source>
        <dbReference type="SAM" id="Phobius"/>
    </source>
</evidence>
<dbReference type="HOGENOM" id="CLU_1181220_0_0_1"/>
<keyword evidence="1" id="KW-0812">Transmembrane</keyword>
<dbReference type="VEuPathDB" id="VectorBase:CPIJ011046"/>
<keyword evidence="4" id="KW-1185">Reference proteome</keyword>
<dbReference type="AlphaFoldDB" id="B0WV90"/>
<name>B0WV90_CULQU</name>
<organism>
    <name type="scientific">Culex quinquefasciatus</name>
    <name type="common">Southern house mosquito</name>
    <name type="synonym">Culex pungens</name>
    <dbReference type="NCBI Taxonomy" id="7176"/>
    <lineage>
        <taxon>Eukaryota</taxon>
        <taxon>Metazoa</taxon>
        <taxon>Ecdysozoa</taxon>
        <taxon>Arthropoda</taxon>
        <taxon>Hexapoda</taxon>
        <taxon>Insecta</taxon>
        <taxon>Pterygota</taxon>
        <taxon>Neoptera</taxon>
        <taxon>Endopterygota</taxon>
        <taxon>Diptera</taxon>
        <taxon>Nematocera</taxon>
        <taxon>Culicoidea</taxon>
        <taxon>Culicidae</taxon>
        <taxon>Culicinae</taxon>
        <taxon>Culicini</taxon>
        <taxon>Culex</taxon>
        <taxon>Culex</taxon>
    </lineage>
</organism>
<reference evidence="3" key="2">
    <citation type="submission" date="2021-02" db="UniProtKB">
        <authorList>
            <consortium name="EnsemblMetazoa"/>
        </authorList>
    </citation>
    <scope>IDENTIFICATION</scope>
    <source>
        <strain evidence="3">JHB</strain>
    </source>
</reference>
<reference evidence="2" key="1">
    <citation type="submission" date="2007-03" db="EMBL/GenBank/DDBJ databases">
        <title>Annotation of Culex pipiens quinquefasciatus.</title>
        <authorList>
            <consortium name="The Broad Institute Genome Sequencing Platform"/>
            <person name="Atkinson P.W."/>
            <person name="Hemingway J."/>
            <person name="Christensen B.M."/>
            <person name="Higgs S."/>
            <person name="Kodira C."/>
            <person name="Hannick L."/>
            <person name="Megy K."/>
            <person name="O'Leary S."/>
            <person name="Pearson M."/>
            <person name="Haas B.J."/>
            <person name="Mauceli E."/>
            <person name="Wortman J.R."/>
            <person name="Lee N.H."/>
            <person name="Guigo R."/>
            <person name="Stanke M."/>
            <person name="Alvarado L."/>
            <person name="Amedeo P."/>
            <person name="Antoine C.H."/>
            <person name="Arensburger P."/>
            <person name="Bidwell S.L."/>
            <person name="Crawford M."/>
            <person name="Camaro F."/>
            <person name="Devon K."/>
            <person name="Engels R."/>
            <person name="Hammond M."/>
            <person name="Howarth C."/>
            <person name="Koehrsen M."/>
            <person name="Lawson D."/>
            <person name="Montgomery P."/>
            <person name="Nene V."/>
            <person name="Nusbaum C."/>
            <person name="Puiu D."/>
            <person name="Romero-Severson J."/>
            <person name="Severson D.W."/>
            <person name="Shumway M."/>
            <person name="Sisk P."/>
            <person name="Stolte C."/>
            <person name="Zeng Q."/>
            <person name="Eisenstadt E."/>
            <person name="Fraser-Liggett C."/>
            <person name="Strausberg R."/>
            <person name="Galagan J."/>
            <person name="Birren B."/>
            <person name="Collins F.H."/>
        </authorList>
    </citation>
    <scope>NUCLEOTIDE SEQUENCE [LARGE SCALE GENOMIC DNA]</scope>
    <source>
        <strain evidence="2">JHB</strain>
    </source>
</reference>
<sequence>MSDETYFMFAYPYGWSESAIWVLLWIPYARISWLMVSASEWIVSANMLCEPVYSQAPNLNRHTTFPDLPNSPGSESTTFVLLPISRRHSFSRFSREPHTAIACASTSFRQYTVIGGSCSYGDLRFVFGSDSRSDGFSRKSDIARTGVMKLRSKEDREKSTRMRFLASWRFFSASCSFNSASTFRSFSSSYNPSNCAHDINLYQNADFEDNYTSPNFLQELKLTSTFRCTHFRMNS</sequence>
<feature type="transmembrane region" description="Helical" evidence="1">
    <location>
        <begin position="6"/>
        <end position="26"/>
    </location>
</feature>
<gene>
    <name evidence="3" type="primary">6043683</name>
    <name evidence="2" type="ORF">CpipJ_CPIJ011046</name>
</gene>
<dbReference type="EnsemblMetazoa" id="CPIJ011046-RA">
    <property type="protein sequence ID" value="CPIJ011046-PA"/>
    <property type="gene ID" value="CPIJ011046"/>
</dbReference>
<protein>
    <submittedName>
        <fullName evidence="2 3">Phosphatidylinositol glycan, class c</fullName>
    </submittedName>
</protein>
<evidence type="ECO:0000313" key="3">
    <source>
        <dbReference type="EnsemblMetazoa" id="CPIJ011046-PA"/>
    </source>
</evidence>
<keyword evidence="1" id="KW-0472">Membrane</keyword>
<accession>B0WV90</accession>
<dbReference type="KEGG" id="cqu:CpipJ_CPIJ011046"/>